<feature type="domain" description="Peptidoglycan recognition protein family" evidence="3">
    <location>
        <begin position="244"/>
        <end position="387"/>
    </location>
</feature>
<dbReference type="InterPro" id="IPR013693">
    <property type="entry name" value="SpoIID/LytB_N"/>
</dbReference>
<dbReference type="PANTHER" id="PTHR11022:SF41">
    <property type="entry name" value="PEPTIDOGLYCAN-RECOGNITION PROTEIN LC-RELATED"/>
    <property type="match status" value="1"/>
</dbReference>
<comment type="caution">
    <text evidence="4">The sequence shown here is derived from an EMBL/GenBank/DDBJ whole genome shotgun (WGS) entry which is preliminary data.</text>
</comment>
<comment type="similarity">
    <text evidence="1">Belongs to the N-acetylmuramoyl-L-alanine amidase 2 family.</text>
</comment>
<accession>K1YXJ2</accession>
<dbReference type="GO" id="GO:0008270">
    <property type="term" value="F:zinc ion binding"/>
    <property type="evidence" value="ECO:0007669"/>
    <property type="project" value="InterPro"/>
</dbReference>
<evidence type="ECO:0000313" key="4">
    <source>
        <dbReference type="EMBL" id="EKD30099.1"/>
    </source>
</evidence>
<dbReference type="InterPro" id="IPR006619">
    <property type="entry name" value="PGRP_domain_met/bac"/>
</dbReference>
<dbReference type="InterPro" id="IPR015510">
    <property type="entry name" value="PGRP"/>
</dbReference>
<dbReference type="Gene3D" id="3.40.80.10">
    <property type="entry name" value="Peptidoglycan recognition protein-like"/>
    <property type="match status" value="1"/>
</dbReference>
<organism evidence="4">
    <name type="scientific">uncultured bacterium</name>
    <name type="common">gcode 4</name>
    <dbReference type="NCBI Taxonomy" id="1234023"/>
    <lineage>
        <taxon>Bacteria</taxon>
        <taxon>environmental samples</taxon>
    </lineage>
</organism>
<dbReference type="SMART" id="SM00701">
    <property type="entry name" value="PGRP"/>
    <property type="match status" value="1"/>
</dbReference>
<protein>
    <submittedName>
        <fullName evidence="4">N-acetylmuramoyl-L-alanine amidase</fullName>
    </submittedName>
</protein>
<evidence type="ECO:0000256" key="1">
    <source>
        <dbReference type="ARBA" id="ARBA00007553"/>
    </source>
</evidence>
<dbReference type="CDD" id="cd06583">
    <property type="entry name" value="PGRP"/>
    <property type="match status" value="1"/>
</dbReference>
<proteinExistence type="inferred from homology"/>
<dbReference type="GO" id="GO:0009253">
    <property type="term" value="P:peptidoglycan catabolic process"/>
    <property type="evidence" value="ECO:0007669"/>
    <property type="project" value="InterPro"/>
</dbReference>
<dbReference type="GO" id="GO:0008745">
    <property type="term" value="F:N-acetylmuramoyl-L-alanine amidase activity"/>
    <property type="evidence" value="ECO:0007669"/>
    <property type="project" value="InterPro"/>
</dbReference>
<dbReference type="SUPFAM" id="SSF55846">
    <property type="entry name" value="N-acetylmuramoyl-L-alanine amidase-like"/>
    <property type="match status" value="1"/>
</dbReference>
<reference evidence="4" key="1">
    <citation type="journal article" date="2012" name="Science">
        <title>Fermentation, hydrogen, and sulfur metabolism in multiple uncultivated bacterial phyla.</title>
        <authorList>
            <person name="Wrighton K.C."/>
            <person name="Thomas B.C."/>
            <person name="Sharon I."/>
            <person name="Miller C.S."/>
            <person name="Castelle C.J."/>
            <person name="VerBerkmoes N.C."/>
            <person name="Wilkins M.J."/>
            <person name="Hettich R.L."/>
            <person name="Lipton M.S."/>
            <person name="Williams K.H."/>
            <person name="Long P.E."/>
            <person name="Banfield J.F."/>
        </authorList>
    </citation>
    <scope>NUCLEOTIDE SEQUENCE [LARGE SCALE GENOMIC DNA]</scope>
</reference>
<dbReference type="SMART" id="SM00644">
    <property type="entry name" value="Ami_2"/>
    <property type="match status" value="1"/>
</dbReference>
<sequence length="756" mass="84433">MKKYVFLTLVALLFPIFSPIGGSFHIEKKYSYASEEQVQHLKFKNIPEPTASIDGTKSLSFWKRSTGAVRFSSSENMFILKIPKTFDIKAGNNPLRVNLSVDGKIFPLSIDSDGDGRDEAFYYTEPLFLDKTEQVSYVIETRSDIQIPAVSVIGLDTDANNLRVAFGSNLAEAAVGTANPNIIKRAGWGADESLRYEDSPRWQAIFAKLEANKDKPKSDKTLANELKNQTIATHLATNFPEQDRAIERIESENGHPLAWPIQKTKQVERIIVHHTAENNQNNKDDLGLIRGIYYYHTIVRGWGDIGYNYLVGQRGQIYEGRAGGDYNVSAHALWNNKSSVGVSVMGNFMTDAVVAEQENAIKQIVEYLSKKYGIDLHKTSIGHKECSKNDCFINDFAVPNLTGHREVGFTSCPGGNLFAVVENIRKTETASIGRSLVINPNYDSIKIASITPPQSLNKWPTVRIRLSYTGSVIRLKSGDNTLPRLTIGVNSWILKKNLELPFEASGTDKIALVVGKKKYPFSKVELSANLIEIPSWNRKPSWDTSGLMNDNIFRGKISLLNEWGKLVVVNELPLEDYLRGIAEVSNGDNEEKIKTILTAARSYAYFYSYPENRKFPGKTYDGSDNPDEFQKYLGYGYEKRSPMSSRLVDITNGQIITYGGVPIKPWYFSESSGQTLSAKQYCENRVQNGTLGKSTVCKDIPYLQSVTDPGGVGHTQKWHGVGISGIGATYLAKDMGFTYDQIIAYYLDGVKVEKKY</sequence>
<dbReference type="EMBL" id="AMFJ01034156">
    <property type="protein sequence ID" value="EKD30099.1"/>
    <property type="molecule type" value="Genomic_DNA"/>
</dbReference>
<gene>
    <name evidence="4" type="ORF">ACD_78C00156G0005</name>
</gene>
<feature type="domain" description="N-acetylmuramoyl-L-alanine amidase" evidence="2">
    <location>
        <begin position="255"/>
        <end position="400"/>
    </location>
</feature>
<dbReference type="InterPro" id="IPR002502">
    <property type="entry name" value="Amidase_domain"/>
</dbReference>
<dbReference type="Pfam" id="PF01510">
    <property type="entry name" value="Amidase_2"/>
    <property type="match status" value="1"/>
</dbReference>
<dbReference type="PANTHER" id="PTHR11022">
    <property type="entry name" value="PEPTIDOGLYCAN RECOGNITION PROTEIN"/>
    <property type="match status" value="1"/>
</dbReference>
<evidence type="ECO:0000259" key="3">
    <source>
        <dbReference type="SMART" id="SM00701"/>
    </source>
</evidence>
<evidence type="ECO:0000259" key="2">
    <source>
        <dbReference type="SMART" id="SM00644"/>
    </source>
</evidence>
<dbReference type="Pfam" id="PF08486">
    <property type="entry name" value="SpoIID"/>
    <property type="match status" value="1"/>
</dbReference>
<dbReference type="AlphaFoldDB" id="K1YXJ2"/>
<dbReference type="InterPro" id="IPR036505">
    <property type="entry name" value="Amidase/PGRP_sf"/>
</dbReference>
<name>K1YXJ2_9BACT</name>